<name>A0ACC4C4N2_POPAL</name>
<protein>
    <submittedName>
        <fullName evidence="1">Uncharacterized protein</fullName>
    </submittedName>
</protein>
<accession>A0ACC4C4N2</accession>
<keyword evidence="2" id="KW-1185">Reference proteome</keyword>
<reference evidence="1 2" key="1">
    <citation type="journal article" date="2024" name="Plant Biotechnol. J.">
        <title>Genome and CRISPR/Cas9 system of a widespread forest tree (Populus alba) in the world.</title>
        <authorList>
            <person name="Liu Y.J."/>
            <person name="Jiang P.F."/>
            <person name="Han X.M."/>
            <person name="Li X.Y."/>
            <person name="Wang H.M."/>
            <person name="Wang Y.J."/>
            <person name="Wang X.X."/>
            <person name="Zeng Q.Y."/>
        </authorList>
    </citation>
    <scope>NUCLEOTIDE SEQUENCE [LARGE SCALE GENOMIC DNA]</scope>
    <source>
        <strain evidence="2">cv. PAL-ZL1</strain>
    </source>
</reference>
<evidence type="ECO:0000313" key="2">
    <source>
        <dbReference type="Proteomes" id="UP000309997"/>
    </source>
</evidence>
<organism evidence="1 2">
    <name type="scientific">Populus alba</name>
    <name type="common">White poplar</name>
    <dbReference type="NCBI Taxonomy" id="43335"/>
    <lineage>
        <taxon>Eukaryota</taxon>
        <taxon>Viridiplantae</taxon>
        <taxon>Streptophyta</taxon>
        <taxon>Embryophyta</taxon>
        <taxon>Tracheophyta</taxon>
        <taxon>Spermatophyta</taxon>
        <taxon>Magnoliopsida</taxon>
        <taxon>eudicotyledons</taxon>
        <taxon>Gunneridae</taxon>
        <taxon>Pentapetalae</taxon>
        <taxon>rosids</taxon>
        <taxon>fabids</taxon>
        <taxon>Malpighiales</taxon>
        <taxon>Salicaceae</taxon>
        <taxon>Saliceae</taxon>
        <taxon>Populus</taxon>
    </lineage>
</organism>
<dbReference type="Proteomes" id="UP000309997">
    <property type="component" value="Unassembled WGS sequence"/>
</dbReference>
<proteinExistence type="predicted"/>
<sequence length="126" mass="14158">MLLQSSKTVSYSQGSPWKSKTTPSLPKVGLNQIKNTGISIQQCQMTPFDNLTVPTFLGRPWRDHATTVIMQSYIGDFLDPLGWIPWEPETDPPNTTFYAEYQNFGPGSAIDKRAGWLGFLPNITYD</sequence>
<dbReference type="EMBL" id="RCHU02000006">
    <property type="protein sequence ID" value="KAL3586076.1"/>
    <property type="molecule type" value="Genomic_DNA"/>
</dbReference>
<gene>
    <name evidence="1" type="ORF">D5086_012943</name>
</gene>
<evidence type="ECO:0000313" key="1">
    <source>
        <dbReference type="EMBL" id="KAL3586076.1"/>
    </source>
</evidence>
<comment type="caution">
    <text evidence="1">The sequence shown here is derived from an EMBL/GenBank/DDBJ whole genome shotgun (WGS) entry which is preliminary data.</text>
</comment>